<feature type="compositionally biased region" description="Polar residues" evidence="1">
    <location>
        <begin position="129"/>
        <end position="143"/>
    </location>
</feature>
<feature type="compositionally biased region" description="Polar residues" evidence="1">
    <location>
        <begin position="98"/>
        <end position="121"/>
    </location>
</feature>
<feature type="compositionally biased region" description="Basic and acidic residues" evidence="1">
    <location>
        <begin position="420"/>
        <end position="445"/>
    </location>
</feature>
<protein>
    <submittedName>
        <fullName evidence="2">Uncharacterized protein</fullName>
    </submittedName>
</protein>
<dbReference type="EMBL" id="MU863885">
    <property type="protein sequence ID" value="KAK4203977.1"/>
    <property type="molecule type" value="Genomic_DNA"/>
</dbReference>
<sequence length="445" mass="48579">MAMPLRTRDAPRPQAQSHQASGSNMMPPPGSIRHGNAFSGMPPPSTIDRRYIPWGQMTPGRSPQGHPGVHYGPIPVQGTPQDRFRREVLGQGRGQIMGSGQWSTPAPTPTLSSIRNSGPLQPNTPQPPSGSRQSVGTSSTAPQRLSHACQKRGFNPLFEVFPSGSKFGCNVNIGGTILRSGSLFETNRQAKEESAMKGLEYLRQRGWLTESPSPSKNSRDGTRSQASPIDSQGRLVRSQSSIAYLEQSVARLEATVARLQAPEALKREQDVEMTDVPASSGSRASAISAAQQVGLLEQIKRITGMDGLDTSSESAEVTRAYLEGLAVGSRLAAAARRRSRSPTRSPQTSRANRRRERSPLDARVRFTPPPVYERWTGRPATDRYRPEDRYRPDEDGRLRDNTRPRVLGRDDSESAESGEVSEHSSGRESVHGADNSDKKRCSSQP</sequence>
<keyword evidence="3" id="KW-1185">Reference proteome</keyword>
<dbReference type="AlphaFoldDB" id="A0AAN7AZ96"/>
<comment type="caution">
    <text evidence="2">The sequence shown here is derived from an EMBL/GenBank/DDBJ whole genome shotgun (WGS) entry which is preliminary data.</text>
</comment>
<evidence type="ECO:0000313" key="2">
    <source>
        <dbReference type="EMBL" id="KAK4203977.1"/>
    </source>
</evidence>
<gene>
    <name evidence="2" type="ORF">QBC40DRAFT_313513</name>
</gene>
<feature type="compositionally biased region" description="Polar residues" evidence="1">
    <location>
        <begin position="14"/>
        <end position="24"/>
    </location>
</feature>
<reference evidence="2" key="1">
    <citation type="journal article" date="2023" name="Mol. Phylogenet. Evol.">
        <title>Genome-scale phylogeny and comparative genomics of the fungal order Sordariales.</title>
        <authorList>
            <person name="Hensen N."/>
            <person name="Bonometti L."/>
            <person name="Westerberg I."/>
            <person name="Brannstrom I.O."/>
            <person name="Guillou S."/>
            <person name="Cros-Aarteil S."/>
            <person name="Calhoun S."/>
            <person name="Haridas S."/>
            <person name="Kuo A."/>
            <person name="Mondo S."/>
            <person name="Pangilinan J."/>
            <person name="Riley R."/>
            <person name="LaButti K."/>
            <person name="Andreopoulos B."/>
            <person name="Lipzen A."/>
            <person name="Chen C."/>
            <person name="Yan M."/>
            <person name="Daum C."/>
            <person name="Ng V."/>
            <person name="Clum A."/>
            <person name="Steindorff A."/>
            <person name="Ohm R.A."/>
            <person name="Martin F."/>
            <person name="Silar P."/>
            <person name="Natvig D.O."/>
            <person name="Lalanne C."/>
            <person name="Gautier V."/>
            <person name="Ament-Velasquez S.L."/>
            <person name="Kruys A."/>
            <person name="Hutchinson M.I."/>
            <person name="Powell A.J."/>
            <person name="Barry K."/>
            <person name="Miller A.N."/>
            <person name="Grigoriev I.V."/>
            <person name="Debuchy R."/>
            <person name="Gladieux P."/>
            <person name="Hiltunen Thoren M."/>
            <person name="Johannesson H."/>
        </authorList>
    </citation>
    <scope>NUCLEOTIDE SEQUENCE</scope>
    <source>
        <strain evidence="2">CBS 315.58</strain>
    </source>
</reference>
<feature type="region of interest" description="Disordered" evidence="1">
    <location>
        <begin position="1"/>
        <end position="80"/>
    </location>
</feature>
<evidence type="ECO:0000313" key="3">
    <source>
        <dbReference type="Proteomes" id="UP001303160"/>
    </source>
</evidence>
<feature type="region of interest" description="Disordered" evidence="1">
    <location>
        <begin position="93"/>
        <end position="145"/>
    </location>
</feature>
<feature type="region of interest" description="Disordered" evidence="1">
    <location>
        <begin position="332"/>
        <end position="445"/>
    </location>
</feature>
<feature type="compositionally biased region" description="Basic and acidic residues" evidence="1">
    <location>
        <begin position="380"/>
        <end position="412"/>
    </location>
</feature>
<feature type="region of interest" description="Disordered" evidence="1">
    <location>
        <begin position="205"/>
        <end position="234"/>
    </location>
</feature>
<organism evidence="2 3">
    <name type="scientific">Triangularia verruculosa</name>
    <dbReference type="NCBI Taxonomy" id="2587418"/>
    <lineage>
        <taxon>Eukaryota</taxon>
        <taxon>Fungi</taxon>
        <taxon>Dikarya</taxon>
        <taxon>Ascomycota</taxon>
        <taxon>Pezizomycotina</taxon>
        <taxon>Sordariomycetes</taxon>
        <taxon>Sordariomycetidae</taxon>
        <taxon>Sordariales</taxon>
        <taxon>Podosporaceae</taxon>
        <taxon>Triangularia</taxon>
    </lineage>
</organism>
<dbReference type="Proteomes" id="UP001303160">
    <property type="component" value="Unassembled WGS sequence"/>
</dbReference>
<name>A0AAN7AZ96_9PEZI</name>
<dbReference type="SUPFAM" id="SSF54768">
    <property type="entry name" value="dsRNA-binding domain-like"/>
    <property type="match status" value="1"/>
</dbReference>
<evidence type="ECO:0000256" key="1">
    <source>
        <dbReference type="SAM" id="MobiDB-lite"/>
    </source>
</evidence>
<reference evidence="2" key="2">
    <citation type="submission" date="2023-05" db="EMBL/GenBank/DDBJ databases">
        <authorList>
            <consortium name="Lawrence Berkeley National Laboratory"/>
            <person name="Steindorff A."/>
            <person name="Hensen N."/>
            <person name="Bonometti L."/>
            <person name="Westerberg I."/>
            <person name="Brannstrom I.O."/>
            <person name="Guillou S."/>
            <person name="Cros-Aarteil S."/>
            <person name="Calhoun S."/>
            <person name="Haridas S."/>
            <person name="Kuo A."/>
            <person name="Mondo S."/>
            <person name="Pangilinan J."/>
            <person name="Riley R."/>
            <person name="Labutti K."/>
            <person name="Andreopoulos B."/>
            <person name="Lipzen A."/>
            <person name="Chen C."/>
            <person name="Yanf M."/>
            <person name="Daum C."/>
            <person name="Ng V."/>
            <person name="Clum A."/>
            <person name="Ohm R."/>
            <person name="Martin F."/>
            <person name="Silar P."/>
            <person name="Natvig D."/>
            <person name="Lalanne C."/>
            <person name="Gautier V."/>
            <person name="Ament-Velasquez S.L."/>
            <person name="Kruys A."/>
            <person name="Hutchinson M.I."/>
            <person name="Powell A.J."/>
            <person name="Barry K."/>
            <person name="Miller A.N."/>
            <person name="Grigoriev I.V."/>
            <person name="Debuchy R."/>
            <person name="Gladieux P."/>
            <person name="Thoren M.H."/>
            <person name="Johannesson H."/>
        </authorList>
    </citation>
    <scope>NUCLEOTIDE SEQUENCE</scope>
    <source>
        <strain evidence="2">CBS 315.58</strain>
    </source>
</reference>
<accession>A0AAN7AZ96</accession>
<proteinExistence type="predicted"/>
<feature type="compositionally biased region" description="Basic and acidic residues" evidence="1">
    <location>
        <begin position="1"/>
        <end position="11"/>
    </location>
</feature>